<keyword evidence="2" id="KW-1185">Reference proteome</keyword>
<dbReference type="AlphaFoldDB" id="A0A0J1HE41"/>
<dbReference type="PATRIC" id="fig|320778.3.peg.2052"/>
<sequence length="66" mass="7867">MTVNWTLMEKNKKKPTYLGRQRQEFDSEEHNPVRRVEEVSNQIHNLRYEGVYQSKSAWHVSKAGYG</sequence>
<name>A0A0J1HE41_9GAMM</name>
<gene>
    <name evidence="1" type="ORF">ABT57_09420</name>
</gene>
<accession>A0A0J1HE41</accession>
<dbReference type="EMBL" id="LDOU01000007">
    <property type="protein sequence ID" value="KLV09886.1"/>
    <property type="molecule type" value="Genomic_DNA"/>
</dbReference>
<comment type="caution">
    <text evidence="1">The sequence shown here is derived from an EMBL/GenBank/DDBJ whole genome shotgun (WGS) entry which is preliminary data.</text>
</comment>
<organism evidence="1 2">
    <name type="scientific">Photobacterium ganghwense</name>
    <dbReference type="NCBI Taxonomy" id="320778"/>
    <lineage>
        <taxon>Bacteria</taxon>
        <taxon>Pseudomonadati</taxon>
        <taxon>Pseudomonadota</taxon>
        <taxon>Gammaproteobacteria</taxon>
        <taxon>Vibrionales</taxon>
        <taxon>Vibrionaceae</taxon>
        <taxon>Photobacterium</taxon>
    </lineage>
</organism>
<evidence type="ECO:0000313" key="1">
    <source>
        <dbReference type="EMBL" id="KLV09886.1"/>
    </source>
</evidence>
<protein>
    <submittedName>
        <fullName evidence="1">Uncharacterized protein</fullName>
    </submittedName>
</protein>
<evidence type="ECO:0000313" key="2">
    <source>
        <dbReference type="Proteomes" id="UP000035909"/>
    </source>
</evidence>
<reference evidence="1 2" key="1">
    <citation type="submission" date="2015-05" db="EMBL/GenBank/DDBJ databases">
        <title>Photobacterium galathea sp. nov.</title>
        <authorList>
            <person name="Machado H."/>
            <person name="Gram L."/>
        </authorList>
    </citation>
    <scope>NUCLEOTIDE SEQUENCE [LARGE SCALE GENOMIC DNA]</scope>
    <source>
        <strain evidence="1 2">DSM 22954</strain>
    </source>
</reference>
<dbReference type="Proteomes" id="UP000035909">
    <property type="component" value="Unassembled WGS sequence"/>
</dbReference>
<proteinExistence type="predicted"/>